<accession>A0A6A4H4M3</accession>
<evidence type="ECO:0000313" key="1">
    <source>
        <dbReference type="EMBL" id="KAE9393051.1"/>
    </source>
</evidence>
<dbReference type="OrthoDB" id="2908127at2759"/>
<name>A0A6A4H4M3_9AGAR</name>
<protein>
    <submittedName>
        <fullName evidence="1">Uncharacterized protein</fullName>
    </submittedName>
</protein>
<dbReference type="AlphaFoldDB" id="A0A6A4H4M3"/>
<dbReference type="Proteomes" id="UP000799118">
    <property type="component" value="Unassembled WGS sequence"/>
</dbReference>
<sequence length="129" mass="14249">MSFSQEDPAIYAGDQNLAPSRDDLAKVLNQLAFPNLTSFEFMAGSMKFDYPFINWPKGAMDAFMGFPEKSGSSLKTLSLRDLSIPHQKLVTVLRSMLSIVELMLGDVRLAKVDVLKDDDALKPTVSSAF</sequence>
<dbReference type="EMBL" id="ML769582">
    <property type="protein sequence ID" value="KAE9393051.1"/>
    <property type="molecule type" value="Genomic_DNA"/>
</dbReference>
<gene>
    <name evidence="1" type="ORF">BT96DRAFT_944227</name>
</gene>
<keyword evidence="2" id="KW-1185">Reference proteome</keyword>
<organism evidence="1 2">
    <name type="scientific">Gymnopus androsaceus JB14</name>
    <dbReference type="NCBI Taxonomy" id="1447944"/>
    <lineage>
        <taxon>Eukaryota</taxon>
        <taxon>Fungi</taxon>
        <taxon>Dikarya</taxon>
        <taxon>Basidiomycota</taxon>
        <taxon>Agaricomycotina</taxon>
        <taxon>Agaricomycetes</taxon>
        <taxon>Agaricomycetidae</taxon>
        <taxon>Agaricales</taxon>
        <taxon>Marasmiineae</taxon>
        <taxon>Omphalotaceae</taxon>
        <taxon>Gymnopus</taxon>
    </lineage>
</organism>
<evidence type="ECO:0000313" key="2">
    <source>
        <dbReference type="Proteomes" id="UP000799118"/>
    </source>
</evidence>
<reference evidence="1" key="1">
    <citation type="journal article" date="2019" name="Environ. Microbiol.">
        <title>Fungal ecological strategies reflected in gene transcription - a case study of two litter decomposers.</title>
        <authorList>
            <person name="Barbi F."/>
            <person name="Kohler A."/>
            <person name="Barry K."/>
            <person name="Baskaran P."/>
            <person name="Daum C."/>
            <person name="Fauchery L."/>
            <person name="Ihrmark K."/>
            <person name="Kuo A."/>
            <person name="LaButti K."/>
            <person name="Lipzen A."/>
            <person name="Morin E."/>
            <person name="Grigoriev I.V."/>
            <person name="Henrissat B."/>
            <person name="Lindahl B."/>
            <person name="Martin F."/>
        </authorList>
    </citation>
    <scope>NUCLEOTIDE SEQUENCE</scope>
    <source>
        <strain evidence="1">JB14</strain>
    </source>
</reference>
<proteinExistence type="predicted"/>